<dbReference type="EMBL" id="CAJQZP010000184">
    <property type="protein sequence ID" value="CAG4944315.1"/>
    <property type="molecule type" value="Genomic_DNA"/>
</dbReference>
<dbReference type="Proteomes" id="UP000691718">
    <property type="component" value="Unassembled WGS sequence"/>
</dbReference>
<evidence type="ECO:0000313" key="2">
    <source>
        <dbReference type="Proteomes" id="UP000691718"/>
    </source>
</evidence>
<comment type="caution">
    <text evidence="1">The sequence shown here is derived from an EMBL/GenBank/DDBJ whole genome shotgun (WGS) entry which is preliminary data.</text>
</comment>
<protein>
    <submittedName>
        <fullName evidence="1">(apollo) hypothetical protein</fullName>
    </submittedName>
</protein>
<name>A0A8S3W6Y4_PARAO</name>
<evidence type="ECO:0000313" key="1">
    <source>
        <dbReference type="EMBL" id="CAG4944315.1"/>
    </source>
</evidence>
<gene>
    <name evidence="1" type="ORF">PAPOLLO_LOCUS2839</name>
</gene>
<reference evidence="1" key="1">
    <citation type="submission" date="2021-04" db="EMBL/GenBank/DDBJ databases">
        <authorList>
            <person name="Tunstrom K."/>
        </authorList>
    </citation>
    <scope>NUCLEOTIDE SEQUENCE</scope>
</reference>
<proteinExistence type="predicted"/>
<dbReference type="AlphaFoldDB" id="A0A8S3W6Y4"/>
<accession>A0A8S3W6Y4</accession>
<organism evidence="1 2">
    <name type="scientific">Parnassius apollo</name>
    <name type="common">Apollo butterfly</name>
    <name type="synonym">Papilio apollo</name>
    <dbReference type="NCBI Taxonomy" id="110799"/>
    <lineage>
        <taxon>Eukaryota</taxon>
        <taxon>Metazoa</taxon>
        <taxon>Ecdysozoa</taxon>
        <taxon>Arthropoda</taxon>
        <taxon>Hexapoda</taxon>
        <taxon>Insecta</taxon>
        <taxon>Pterygota</taxon>
        <taxon>Neoptera</taxon>
        <taxon>Endopterygota</taxon>
        <taxon>Lepidoptera</taxon>
        <taxon>Glossata</taxon>
        <taxon>Ditrysia</taxon>
        <taxon>Papilionoidea</taxon>
        <taxon>Papilionidae</taxon>
        <taxon>Parnassiinae</taxon>
        <taxon>Parnassini</taxon>
        <taxon>Parnassius</taxon>
        <taxon>Parnassius</taxon>
    </lineage>
</organism>
<keyword evidence="2" id="KW-1185">Reference proteome</keyword>
<sequence length="328" mass="36550">MRYMHSAQYQLLCVTGLLTSDSEYEVRAQCTVSAAVRHRPAHIRQRVRSTCKVYSTSCCASPACSPPTASTRYVHSVQYQLLCVTGLLTSDSDYVVRAQYSSTICCASPACSPPTASTWSVHSTQYHLLCVTGLLSSDSEYEVRAQYTVPSAVRQRPDHLRQRTRGTCTVRSTSCCALPSCSPPTASTWSVHSTHYRLLCVTGLLTSDSEYEVRAQCTVPAAVRYRRAHLRQRVRGPCTVHSTVCCASPACSPPTANTRYVHRAQYQLLCVTVVLTSDSEYEIRAQCTVPSAVRHRLEGLVGSQEPDINFLKFRLLCRLYILYNYQAY</sequence>